<organism evidence="1 2">
    <name type="scientific">Dentiscutata heterogama</name>
    <dbReference type="NCBI Taxonomy" id="1316150"/>
    <lineage>
        <taxon>Eukaryota</taxon>
        <taxon>Fungi</taxon>
        <taxon>Fungi incertae sedis</taxon>
        <taxon>Mucoromycota</taxon>
        <taxon>Glomeromycotina</taxon>
        <taxon>Glomeromycetes</taxon>
        <taxon>Diversisporales</taxon>
        <taxon>Gigasporaceae</taxon>
        <taxon>Dentiscutata</taxon>
    </lineage>
</organism>
<reference evidence="1" key="1">
    <citation type="submission" date="2021-06" db="EMBL/GenBank/DDBJ databases">
        <authorList>
            <person name="Kallberg Y."/>
            <person name="Tangrot J."/>
            <person name="Rosling A."/>
        </authorList>
    </citation>
    <scope>NUCLEOTIDE SEQUENCE</scope>
    <source>
        <strain evidence="1">IL203A</strain>
    </source>
</reference>
<accession>A0ACA9KTG8</accession>
<keyword evidence="2" id="KW-1185">Reference proteome</keyword>
<dbReference type="Proteomes" id="UP000789702">
    <property type="component" value="Unassembled WGS sequence"/>
</dbReference>
<gene>
    <name evidence="1" type="ORF">DHETER_LOCUS2617</name>
</gene>
<sequence>MDVYQSMDVYSLLDPMFYSSLLKNKTYQNTNSNIKNEKCYYISTPRPEDLVIINGQLVTWDCPIGYFCPNKRDKFKCSPGFFCPENSAQPVYCCEGYYCSEDAKNIFLCPEGSFCTAGTTDPISCSFLANCPPGSIKPNKFMVSVLVLIFIIAIFIFFHYKKLTDNSDKVKYYESLRRLDLVLEIDNGGTSRKSTYIRDPKKFLEKNRFFLWALRTGKEEIQPKRSLARGSKTFDIDIEFENLTLELPNGNLALKGVSGEFRHGRTCAVMGPSGSGKSTLLSLLTGKIRKKSVNGNVGSLKRYKKLIGFVPQEDIMLRELTVREILVHSALMRLPSSMTLEDKRLKVMEVISFLKLDRVMDCKIGNEEQRGISGGERKRVNIGMELVAEPSVLFLDEPTSGLDSNMSLEICSMLKYIAEKQNITVVAVIHSPSQQVLNTFDDILLLNNKGQSIYFGDTKSVVRNFNNRSPSIRDLDESPADFILKIASGRVNTRGPTCQPPPQSKKTFFRAIRAFFCQSNKIRNTPNAIYAFKLLYERAYLQTYKCRIRFLSDQLLHLFCGVFVSFAITNSEYLGRTPKEICLITPYILKSSCLIPFDLIQDVGAFVTLGVTFAGISAGCTTFGYEMVVYWRDTSAGMKTIPYFLAKVIIDIPRILIAALMFTLSLIVFYPFQVVYYELYLIILLNYISAWMMEKFGLVGTGIALAWGLVLSGESPKLEEVDSNDSYKPLKWLWDISAQRWTVEALYLRELSSRLWDEIKNEELRHTYSFDDYPKCLYYILYISFGWAILSFLALKLTNRDKHK</sequence>
<evidence type="ECO:0000313" key="1">
    <source>
        <dbReference type="EMBL" id="CAG8492403.1"/>
    </source>
</evidence>
<proteinExistence type="predicted"/>
<dbReference type="EMBL" id="CAJVPU010001961">
    <property type="protein sequence ID" value="CAG8492403.1"/>
    <property type="molecule type" value="Genomic_DNA"/>
</dbReference>
<protein>
    <submittedName>
        <fullName evidence="1">11510_t:CDS:1</fullName>
    </submittedName>
</protein>
<evidence type="ECO:0000313" key="2">
    <source>
        <dbReference type="Proteomes" id="UP000789702"/>
    </source>
</evidence>
<name>A0ACA9KTG8_9GLOM</name>
<comment type="caution">
    <text evidence="1">The sequence shown here is derived from an EMBL/GenBank/DDBJ whole genome shotgun (WGS) entry which is preliminary data.</text>
</comment>